<sequence length="332" mass="34616">MSSAEAPAGAGPWFPPAGPPGAGRAATATATAAPAAAAPDAVRPRLVCLPYAGGTPSAYRGWDGHLGDRVRVVPVLLPGRGLRLHEAPYTRMAPLAADLATALTAHGITGGPGGYALFGHSMGALLAYEVACALRERGEPGPRHLFVSGSRAPHLYGDRADHALADDGLRRFVRDLGGLGGPDGADPGGVGDAYLERRLPVLRADLTVCDTYRWRPRGPLGCPMTAFSASDDPLAGPGEVEAWRAYTTGSFLRRHLPGGHFFLLREAPRLRLLRELRSETDRLGPAPGPAPAPGPESPPEPPAAFAPPTAASRATPPTPPHATPQRNPSWTY</sequence>
<dbReference type="InterPro" id="IPR029058">
    <property type="entry name" value="AB_hydrolase_fold"/>
</dbReference>
<dbReference type="SUPFAM" id="SSF53474">
    <property type="entry name" value="alpha/beta-Hydrolases"/>
    <property type="match status" value="1"/>
</dbReference>
<feature type="compositionally biased region" description="Pro residues" evidence="2">
    <location>
        <begin position="286"/>
        <end position="305"/>
    </location>
</feature>
<dbReference type="Pfam" id="PF00975">
    <property type="entry name" value="Thioesterase"/>
    <property type="match status" value="1"/>
</dbReference>
<feature type="compositionally biased region" description="Low complexity" evidence="2">
    <location>
        <begin position="306"/>
        <end position="315"/>
    </location>
</feature>
<accession>A0A2M8LWK0</accession>
<feature type="compositionally biased region" description="Low complexity" evidence="2">
    <location>
        <begin position="1"/>
        <end position="12"/>
    </location>
</feature>
<comment type="caution">
    <text evidence="4">The sequence shown here is derived from an EMBL/GenBank/DDBJ whole genome shotgun (WGS) entry which is preliminary data.</text>
</comment>
<dbReference type="EMBL" id="PGGW01000058">
    <property type="protein sequence ID" value="PJE96346.1"/>
    <property type="molecule type" value="Genomic_DNA"/>
</dbReference>
<dbReference type="PANTHER" id="PTHR11487:SF0">
    <property type="entry name" value="S-ACYL FATTY ACID SYNTHASE THIOESTERASE, MEDIUM CHAIN"/>
    <property type="match status" value="1"/>
</dbReference>
<proteinExistence type="inferred from homology"/>
<name>A0A2M8LWK0_9ACTN</name>
<reference evidence="4 5" key="1">
    <citation type="submission" date="2017-11" db="EMBL/GenBank/DDBJ databases">
        <title>Streptomyces carmine sp. nov., a novel actinomycete isolated from Sophora alopecuroides in Xinjiang, China.</title>
        <authorList>
            <person name="Wang Y."/>
            <person name="Luo X."/>
            <person name="Wan C."/>
            <person name="Zhang L."/>
        </authorList>
    </citation>
    <scope>NUCLEOTIDE SEQUENCE [LARGE SCALE GENOMIC DNA]</scope>
    <source>
        <strain evidence="4 5">TRM SA0054</strain>
    </source>
</reference>
<feature type="domain" description="Thioesterase" evidence="3">
    <location>
        <begin position="45"/>
        <end position="266"/>
    </location>
</feature>
<dbReference type="AlphaFoldDB" id="A0A2M8LWK0"/>
<organism evidence="4 5">
    <name type="scientific">Streptomyces carminius</name>
    <dbReference type="NCBI Taxonomy" id="2665496"/>
    <lineage>
        <taxon>Bacteria</taxon>
        <taxon>Bacillati</taxon>
        <taxon>Actinomycetota</taxon>
        <taxon>Actinomycetes</taxon>
        <taxon>Kitasatosporales</taxon>
        <taxon>Streptomycetaceae</taxon>
        <taxon>Streptomyces</taxon>
    </lineage>
</organism>
<feature type="region of interest" description="Disordered" evidence="2">
    <location>
        <begin position="280"/>
        <end position="332"/>
    </location>
</feature>
<protein>
    <submittedName>
        <fullName evidence="4">Thioesterase</fullName>
    </submittedName>
</protein>
<evidence type="ECO:0000256" key="2">
    <source>
        <dbReference type="SAM" id="MobiDB-lite"/>
    </source>
</evidence>
<dbReference type="GO" id="GO:0008610">
    <property type="term" value="P:lipid biosynthetic process"/>
    <property type="evidence" value="ECO:0007669"/>
    <property type="project" value="TreeGrafter"/>
</dbReference>
<evidence type="ECO:0000259" key="3">
    <source>
        <dbReference type="Pfam" id="PF00975"/>
    </source>
</evidence>
<dbReference type="PANTHER" id="PTHR11487">
    <property type="entry name" value="THIOESTERASE"/>
    <property type="match status" value="1"/>
</dbReference>
<feature type="region of interest" description="Disordered" evidence="2">
    <location>
        <begin position="1"/>
        <end position="26"/>
    </location>
</feature>
<dbReference type="InterPro" id="IPR012223">
    <property type="entry name" value="TEII"/>
</dbReference>
<dbReference type="RefSeq" id="WP_100202841.1">
    <property type="nucleotide sequence ID" value="NZ_PGGW01000058.1"/>
</dbReference>
<comment type="similarity">
    <text evidence="1">Belongs to the thioesterase family.</text>
</comment>
<dbReference type="InterPro" id="IPR001031">
    <property type="entry name" value="Thioesterase"/>
</dbReference>
<evidence type="ECO:0000256" key="1">
    <source>
        <dbReference type="ARBA" id="ARBA00007169"/>
    </source>
</evidence>
<gene>
    <name evidence="4" type="ORF">CUT44_17605</name>
</gene>
<evidence type="ECO:0000313" key="4">
    <source>
        <dbReference type="EMBL" id="PJE96346.1"/>
    </source>
</evidence>
<evidence type="ECO:0000313" key="5">
    <source>
        <dbReference type="Proteomes" id="UP000230407"/>
    </source>
</evidence>
<dbReference type="Gene3D" id="3.40.50.1820">
    <property type="entry name" value="alpha/beta hydrolase"/>
    <property type="match status" value="1"/>
</dbReference>
<keyword evidence="5" id="KW-1185">Reference proteome</keyword>
<dbReference type="Proteomes" id="UP000230407">
    <property type="component" value="Unassembled WGS sequence"/>
</dbReference>